<dbReference type="Proteomes" id="UP001595776">
    <property type="component" value="Unassembled WGS sequence"/>
</dbReference>
<feature type="transmembrane region" description="Helical" evidence="1">
    <location>
        <begin position="23"/>
        <end position="45"/>
    </location>
</feature>
<evidence type="ECO:0000256" key="1">
    <source>
        <dbReference type="SAM" id="Phobius"/>
    </source>
</evidence>
<evidence type="ECO:0000313" key="3">
    <source>
        <dbReference type="Proteomes" id="UP001595776"/>
    </source>
</evidence>
<feature type="transmembrane region" description="Helical" evidence="1">
    <location>
        <begin position="155"/>
        <end position="178"/>
    </location>
</feature>
<feature type="transmembrane region" description="Helical" evidence="1">
    <location>
        <begin position="130"/>
        <end position="149"/>
    </location>
</feature>
<keyword evidence="1" id="KW-0812">Transmembrane</keyword>
<keyword evidence="1" id="KW-1133">Transmembrane helix</keyword>
<dbReference type="EMBL" id="JBHSCR010000005">
    <property type="protein sequence ID" value="MFC4348091.1"/>
    <property type="molecule type" value="Genomic_DNA"/>
</dbReference>
<name>A0ABV8UB86_9PROT</name>
<dbReference type="RefSeq" id="WP_068151570.1">
    <property type="nucleotide sequence ID" value="NZ_JBHSCR010000005.1"/>
</dbReference>
<comment type="caution">
    <text evidence="2">The sequence shown here is derived from an EMBL/GenBank/DDBJ whole genome shotgun (WGS) entry which is preliminary data.</text>
</comment>
<evidence type="ECO:0000313" key="2">
    <source>
        <dbReference type="EMBL" id="MFC4348091.1"/>
    </source>
</evidence>
<protein>
    <submittedName>
        <fullName evidence="2">Uncharacterized protein</fullName>
    </submittedName>
</protein>
<accession>A0ABV8UB86</accession>
<feature type="transmembrane region" description="Helical" evidence="1">
    <location>
        <begin position="51"/>
        <end position="72"/>
    </location>
</feature>
<keyword evidence="1" id="KW-0472">Membrane</keyword>
<keyword evidence="3" id="KW-1185">Reference proteome</keyword>
<proteinExistence type="predicted"/>
<organism evidence="2 3">
    <name type="scientific">Kordiimonas lipolytica</name>
    <dbReference type="NCBI Taxonomy" id="1662421"/>
    <lineage>
        <taxon>Bacteria</taxon>
        <taxon>Pseudomonadati</taxon>
        <taxon>Pseudomonadota</taxon>
        <taxon>Alphaproteobacteria</taxon>
        <taxon>Kordiimonadales</taxon>
        <taxon>Kordiimonadaceae</taxon>
        <taxon>Kordiimonas</taxon>
    </lineage>
</organism>
<sequence length="187" mass="20908">MNETSNLERPADASPKPAKKNRIWLFLAWAVVIGMPPSWTCFALFDAGYSNSGWLALAALPFAFLLLIAMFLPAFAPSHIRYAATDEMNMLRSIIRGKMTLSRLIGIELLGPSPELDEWEMHARHKALAFGYRLTMLLLTINLIVMAFFGKDITYVGLMFMAAMLYALHLLIPSLFLAQTIAPPDTE</sequence>
<gene>
    <name evidence="2" type="ORF">ACFO5Q_09570</name>
</gene>
<reference evidence="3" key="1">
    <citation type="journal article" date="2019" name="Int. J. Syst. Evol. Microbiol.">
        <title>The Global Catalogue of Microorganisms (GCM) 10K type strain sequencing project: providing services to taxonomists for standard genome sequencing and annotation.</title>
        <authorList>
            <consortium name="The Broad Institute Genomics Platform"/>
            <consortium name="The Broad Institute Genome Sequencing Center for Infectious Disease"/>
            <person name="Wu L."/>
            <person name="Ma J."/>
        </authorList>
    </citation>
    <scope>NUCLEOTIDE SEQUENCE [LARGE SCALE GENOMIC DNA]</scope>
    <source>
        <strain evidence="3">CGMCC 1.15304</strain>
    </source>
</reference>